<dbReference type="InterPro" id="IPR000504">
    <property type="entry name" value="RRM_dom"/>
</dbReference>
<dbReference type="AlphaFoldDB" id="A0A1W0WPJ2"/>
<evidence type="ECO:0000259" key="3">
    <source>
        <dbReference type="PROSITE" id="PS50102"/>
    </source>
</evidence>
<keyword evidence="1" id="KW-0694">RNA-binding</keyword>
<dbReference type="EMBL" id="MTYJ01000066">
    <property type="protein sequence ID" value="OQV17067.1"/>
    <property type="molecule type" value="Genomic_DNA"/>
</dbReference>
<feature type="compositionally biased region" description="Polar residues" evidence="2">
    <location>
        <begin position="98"/>
        <end position="110"/>
    </location>
</feature>
<organism evidence="4 5">
    <name type="scientific">Hypsibius exemplaris</name>
    <name type="common">Freshwater tardigrade</name>
    <dbReference type="NCBI Taxonomy" id="2072580"/>
    <lineage>
        <taxon>Eukaryota</taxon>
        <taxon>Metazoa</taxon>
        <taxon>Ecdysozoa</taxon>
        <taxon>Tardigrada</taxon>
        <taxon>Eutardigrada</taxon>
        <taxon>Parachela</taxon>
        <taxon>Hypsibioidea</taxon>
        <taxon>Hypsibiidae</taxon>
        <taxon>Hypsibius</taxon>
    </lineage>
</organism>
<dbReference type="Gene3D" id="3.30.70.330">
    <property type="match status" value="1"/>
</dbReference>
<proteinExistence type="predicted"/>
<dbReference type="InterPro" id="IPR035979">
    <property type="entry name" value="RBD_domain_sf"/>
</dbReference>
<reference evidence="5" key="1">
    <citation type="submission" date="2017-01" db="EMBL/GenBank/DDBJ databases">
        <title>Comparative genomics of anhydrobiosis in the tardigrade Hypsibius dujardini.</title>
        <authorList>
            <person name="Yoshida Y."/>
            <person name="Koutsovoulos G."/>
            <person name="Laetsch D."/>
            <person name="Stevens L."/>
            <person name="Kumar S."/>
            <person name="Horikawa D."/>
            <person name="Ishino K."/>
            <person name="Komine S."/>
            <person name="Tomita M."/>
            <person name="Blaxter M."/>
            <person name="Arakawa K."/>
        </authorList>
    </citation>
    <scope>NUCLEOTIDE SEQUENCE [LARGE SCALE GENOMIC DNA]</scope>
    <source>
        <strain evidence="5">Z151</strain>
    </source>
</reference>
<evidence type="ECO:0000256" key="1">
    <source>
        <dbReference type="PROSITE-ProRule" id="PRU00176"/>
    </source>
</evidence>
<evidence type="ECO:0000313" key="4">
    <source>
        <dbReference type="EMBL" id="OQV17067.1"/>
    </source>
</evidence>
<dbReference type="InterPro" id="IPR012677">
    <property type="entry name" value="Nucleotide-bd_a/b_plait_sf"/>
</dbReference>
<evidence type="ECO:0000256" key="2">
    <source>
        <dbReference type="SAM" id="MobiDB-lite"/>
    </source>
</evidence>
<gene>
    <name evidence="4" type="ORF">BV898_08784</name>
</gene>
<dbReference type="Proteomes" id="UP000192578">
    <property type="component" value="Unassembled WGS sequence"/>
</dbReference>
<dbReference type="GO" id="GO:0003723">
    <property type="term" value="F:RNA binding"/>
    <property type="evidence" value="ECO:0007669"/>
    <property type="project" value="UniProtKB-UniRule"/>
</dbReference>
<dbReference type="SMART" id="SM00360">
    <property type="entry name" value="RRM"/>
    <property type="match status" value="2"/>
</dbReference>
<feature type="region of interest" description="Disordered" evidence="2">
    <location>
        <begin position="98"/>
        <end position="127"/>
    </location>
</feature>
<dbReference type="SUPFAM" id="SSF54928">
    <property type="entry name" value="RNA-binding domain, RBD"/>
    <property type="match status" value="1"/>
</dbReference>
<feature type="domain" description="RRM" evidence="3">
    <location>
        <begin position="238"/>
        <end position="319"/>
    </location>
</feature>
<protein>
    <recommendedName>
        <fullName evidence="3">RRM domain-containing protein</fullName>
    </recommendedName>
</protein>
<feature type="compositionally biased region" description="Polar residues" evidence="2">
    <location>
        <begin position="212"/>
        <end position="225"/>
    </location>
</feature>
<dbReference type="Pfam" id="PF00076">
    <property type="entry name" value="RRM_1"/>
    <property type="match status" value="1"/>
</dbReference>
<name>A0A1W0WPJ2_HYPEX</name>
<feature type="region of interest" description="Disordered" evidence="2">
    <location>
        <begin position="206"/>
        <end position="225"/>
    </location>
</feature>
<accession>A0A1W0WPJ2</accession>
<evidence type="ECO:0000313" key="5">
    <source>
        <dbReference type="Proteomes" id="UP000192578"/>
    </source>
</evidence>
<dbReference type="CDD" id="cd00590">
    <property type="entry name" value="RRM_SF"/>
    <property type="match status" value="1"/>
</dbReference>
<keyword evidence="5" id="KW-1185">Reference proteome</keyword>
<sequence length="397" mass="44481">MSQEYQERVDDWFAAIQRACKKVLKIDEEDIKDMIADKERETKKPWSRTEVQFHLIHPLAELIRKPPKLTNQINERPSHSATAAVVQQFDQQYERANIPNSTSGLSTIATPNREPPRNVGTKSSSGEDVFLGQPSGAAPRPQPTITQPFQGNNEYHAMPPTVARVFEGNDAFPALPSSNRPALMMTERDDDEAGFQVVGSAGRFAATRPTAVPQQRESSPSSVENMNSQQVAPQLQTQKIFVKNISPNTNPKIFHKYFSTFGPLVTSRVYPCRSYDTSCNGIVEFVNVEGARAALQYPNHKLDGSALTTFPYREKPTFVYQIFLGGIPKQLSSKEVHADVSLHVKVKDLNVLDGFAYLAVERDEDVKTLLDKGYIKIGHQHVECQLNKKSSLKDKQR</sequence>
<dbReference type="PROSITE" id="PS50102">
    <property type="entry name" value="RRM"/>
    <property type="match status" value="1"/>
</dbReference>
<comment type="caution">
    <text evidence="4">The sequence shown here is derived from an EMBL/GenBank/DDBJ whole genome shotgun (WGS) entry which is preliminary data.</text>
</comment>